<comment type="subcellular location">
    <subcellularLocation>
        <location evidence="1">Nucleus</location>
    </subcellularLocation>
</comment>
<evidence type="ECO:0000256" key="6">
    <source>
        <dbReference type="SAM" id="MobiDB-lite"/>
    </source>
</evidence>
<name>A0A1D2VPB1_9ASCO</name>
<dbReference type="STRING" id="1344418.A0A1D2VPB1"/>
<evidence type="ECO:0000313" key="9">
    <source>
        <dbReference type="Proteomes" id="UP000095038"/>
    </source>
</evidence>
<dbReference type="PROSITE" id="PS50888">
    <property type="entry name" value="BHLH"/>
    <property type="match status" value="1"/>
</dbReference>
<dbReference type="EMBL" id="KV454475">
    <property type="protein sequence ID" value="ODV63448.1"/>
    <property type="molecule type" value="Genomic_DNA"/>
</dbReference>
<dbReference type="GeneID" id="30965868"/>
<feature type="region of interest" description="Disordered" evidence="6">
    <location>
        <begin position="1"/>
        <end position="118"/>
    </location>
</feature>
<evidence type="ECO:0000313" key="8">
    <source>
        <dbReference type="EMBL" id="ODV63448.1"/>
    </source>
</evidence>
<dbReference type="OrthoDB" id="3989973at2759"/>
<feature type="compositionally biased region" description="Polar residues" evidence="6">
    <location>
        <begin position="45"/>
        <end position="60"/>
    </location>
</feature>
<dbReference type="RefSeq" id="XP_020049755.1">
    <property type="nucleotide sequence ID" value="XM_020192232.1"/>
</dbReference>
<keyword evidence="2" id="KW-0805">Transcription regulation</keyword>
<reference evidence="9" key="1">
    <citation type="submission" date="2016-05" db="EMBL/GenBank/DDBJ databases">
        <title>Comparative genomics of biotechnologically important yeasts.</title>
        <authorList>
            <consortium name="DOE Joint Genome Institute"/>
            <person name="Riley R."/>
            <person name="Haridas S."/>
            <person name="Wolfe K.H."/>
            <person name="Lopes M.R."/>
            <person name="Hittinger C.T."/>
            <person name="Goker M."/>
            <person name="Salamov A."/>
            <person name="Wisecaver J."/>
            <person name="Long T.M."/>
            <person name="Aerts A.L."/>
            <person name="Barry K."/>
            <person name="Choi C."/>
            <person name="Clum A."/>
            <person name="Coughlan A.Y."/>
            <person name="Deshpande S."/>
            <person name="Douglass A.P."/>
            <person name="Hanson S.J."/>
            <person name="Klenk H.-P."/>
            <person name="Labutti K."/>
            <person name="Lapidus A."/>
            <person name="Lindquist E."/>
            <person name="Lipzen A."/>
            <person name="Meier-Kolthoff J.P."/>
            <person name="Ohm R.A."/>
            <person name="Otillar R.P."/>
            <person name="Pangilinan J."/>
            <person name="Peng Y."/>
            <person name="Rokas A."/>
            <person name="Rosa C.A."/>
            <person name="Scheuner C."/>
            <person name="Sibirny A.A."/>
            <person name="Slot J.C."/>
            <person name="Stielow J.B."/>
            <person name="Sun H."/>
            <person name="Kurtzman C.P."/>
            <person name="Blackwell M."/>
            <person name="Grigoriev I.V."/>
            <person name="Jeffries T.W."/>
        </authorList>
    </citation>
    <scope>NUCLEOTIDE SEQUENCE [LARGE SCALE GENOMIC DNA]</scope>
    <source>
        <strain evidence="9">DSM 1968</strain>
    </source>
</reference>
<feature type="compositionally biased region" description="Polar residues" evidence="6">
    <location>
        <begin position="1"/>
        <end position="20"/>
    </location>
</feature>
<dbReference type="GO" id="GO:0005634">
    <property type="term" value="C:nucleus"/>
    <property type="evidence" value="ECO:0007669"/>
    <property type="project" value="UniProtKB-SubCell"/>
</dbReference>
<feature type="compositionally biased region" description="Polar residues" evidence="6">
    <location>
        <begin position="105"/>
        <end position="118"/>
    </location>
</feature>
<organism evidence="8 9">
    <name type="scientific">Ascoidea rubescens DSM 1968</name>
    <dbReference type="NCBI Taxonomy" id="1344418"/>
    <lineage>
        <taxon>Eukaryota</taxon>
        <taxon>Fungi</taxon>
        <taxon>Dikarya</taxon>
        <taxon>Ascomycota</taxon>
        <taxon>Saccharomycotina</taxon>
        <taxon>Saccharomycetes</taxon>
        <taxon>Ascoideaceae</taxon>
        <taxon>Ascoidea</taxon>
    </lineage>
</organism>
<keyword evidence="9" id="KW-1185">Reference proteome</keyword>
<dbReference type="PANTHER" id="PTHR15741">
    <property type="entry name" value="BASIC HELIX-LOOP-HELIX ZIP TRANSCRIPTION FACTOR"/>
    <property type="match status" value="1"/>
</dbReference>
<dbReference type="Proteomes" id="UP000095038">
    <property type="component" value="Unassembled WGS sequence"/>
</dbReference>
<dbReference type="GO" id="GO:0046983">
    <property type="term" value="F:protein dimerization activity"/>
    <property type="evidence" value="ECO:0007669"/>
    <property type="project" value="InterPro"/>
</dbReference>
<dbReference type="Pfam" id="PF00010">
    <property type="entry name" value="HLH"/>
    <property type="match status" value="1"/>
</dbReference>
<evidence type="ECO:0000256" key="3">
    <source>
        <dbReference type="ARBA" id="ARBA00023125"/>
    </source>
</evidence>
<feature type="compositionally biased region" description="Low complexity" evidence="6">
    <location>
        <begin position="253"/>
        <end position="303"/>
    </location>
</feature>
<keyword evidence="4" id="KW-0804">Transcription</keyword>
<feature type="compositionally biased region" description="Low complexity" evidence="6">
    <location>
        <begin position="310"/>
        <end position="327"/>
    </location>
</feature>
<dbReference type="InParanoid" id="A0A1D2VPB1"/>
<proteinExistence type="predicted"/>
<evidence type="ECO:0000256" key="2">
    <source>
        <dbReference type="ARBA" id="ARBA00023015"/>
    </source>
</evidence>
<dbReference type="Gene3D" id="4.10.280.10">
    <property type="entry name" value="Helix-loop-helix DNA-binding domain"/>
    <property type="match status" value="1"/>
</dbReference>
<feature type="compositionally biased region" description="Basic and acidic residues" evidence="6">
    <location>
        <begin position="165"/>
        <end position="174"/>
    </location>
</feature>
<feature type="compositionally biased region" description="Low complexity" evidence="6">
    <location>
        <begin position="135"/>
        <end position="152"/>
    </location>
</feature>
<dbReference type="PANTHER" id="PTHR15741:SF27">
    <property type="entry name" value="TRANSCRIPTION FACTOR AP-4"/>
    <property type="match status" value="1"/>
</dbReference>
<dbReference type="InterPro" id="IPR011598">
    <property type="entry name" value="bHLH_dom"/>
</dbReference>
<sequence>MPSLPSNERYFSNTSSSKQKPFQLPSLANLGHISNEDRLPRIQELSMTDSSKSQAPQLQSHPLAYPQLYPQQQLPQPQNQQQFSQSFQSQSFQSQSSQPPLQYQFNYNNNLSQPQMLPTNNIPLSNYAPITPIAPSSPSVSKSASSSSISKNPNDKIPSKKHLHIRSEQRRREKISDGFAQLKLTVPTVRPGYDSKAAVLKKTAEYIEVLEYENKVLKHELALVSSYPAPHPSHTMPYSSAPSQNPFPPQNVQLPPGAPQLLQPQHTSTQSQSHSSNFSHQNSISSSSATSPSASAPPASLTSMLNSNHSSINIDRSSQSSAQSHSQNGFQRLSSSTQNTGTKKLPPLAPAQFGFLPGTSPNSNRLPSPSFMFNQSTTGNANRIPNINSNPTISNSYFSTSSLHQ</sequence>
<feature type="compositionally biased region" description="Low complexity" evidence="6">
    <location>
        <begin position="65"/>
        <end position="104"/>
    </location>
</feature>
<evidence type="ECO:0000256" key="1">
    <source>
        <dbReference type="ARBA" id="ARBA00004123"/>
    </source>
</evidence>
<dbReference type="SUPFAM" id="SSF47459">
    <property type="entry name" value="HLH, helix-loop-helix DNA-binding domain"/>
    <property type="match status" value="1"/>
</dbReference>
<dbReference type="InterPro" id="IPR052207">
    <property type="entry name" value="Max-like/E-box_TFs"/>
</dbReference>
<feature type="region of interest" description="Disordered" evidence="6">
    <location>
        <begin position="135"/>
        <end position="174"/>
    </location>
</feature>
<evidence type="ECO:0000259" key="7">
    <source>
        <dbReference type="PROSITE" id="PS50888"/>
    </source>
</evidence>
<dbReference type="SMART" id="SM00353">
    <property type="entry name" value="HLH"/>
    <property type="match status" value="1"/>
</dbReference>
<accession>A0A1D2VPB1</accession>
<keyword evidence="3" id="KW-0238">DNA-binding</keyword>
<dbReference type="AlphaFoldDB" id="A0A1D2VPB1"/>
<dbReference type="InterPro" id="IPR036638">
    <property type="entry name" value="HLH_DNA-bd_sf"/>
</dbReference>
<feature type="domain" description="BHLH" evidence="7">
    <location>
        <begin position="159"/>
        <end position="210"/>
    </location>
</feature>
<evidence type="ECO:0000256" key="5">
    <source>
        <dbReference type="ARBA" id="ARBA00023242"/>
    </source>
</evidence>
<evidence type="ECO:0000256" key="4">
    <source>
        <dbReference type="ARBA" id="ARBA00023163"/>
    </source>
</evidence>
<dbReference type="GO" id="GO:0000981">
    <property type="term" value="F:DNA-binding transcription factor activity, RNA polymerase II-specific"/>
    <property type="evidence" value="ECO:0007669"/>
    <property type="project" value="TreeGrafter"/>
</dbReference>
<keyword evidence="5" id="KW-0539">Nucleus</keyword>
<feature type="compositionally biased region" description="Polar residues" evidence="6">
    <location>
        <begin position="328"/>
        <end position="342"/>
    </location>
</feature>
<protein>
    <recommendedName>
        <fullName evidence="7">BHLH domain-containing protein</fullName>
    </recommendedName>
</protein>
<dbReference type="GO" id="GO:0000978">
    <property type="term" value="F:RNA polymerase II cis-regulatory region sequence-specific DNA binding"/>
    <property type="evidence" value="ECO:0007669"/>
    <property type="project" value="TreeGrafter"/>
</dbReference>
<feature type="compositionally biased region" description="Polar residues" evidence="6">
    <location>
        <begin position="359"/>
        <end position="381"/>
    </location>
</feature>
<feature type="compositionally biased region" description="Low complexity" evidence="6">
    <location>
        <begin position="382"/>
        <end position="396"/>
    </location>
</feature>
<feature type="region of interest" description="Disordered" evidence="6">
    <location>
        <begin position="232"/>
        <end position="405"/>
    </location>
</feature>
<gene>
    <name evidence="8" type="ORF">ASCRUDRAFT_73304</name>
</gene>